<dbReference type="EC" id="1.2.7.8" evidence="5"/>
<dbReference type="InterPro" id="IPR052198">
    <property type="entry name" value="IorB_Oxidoreductase"/>
</dbReference>
<keyword evidence="8" id="KW-1185">Reference proteome</keyword>
<dbReference type="GO" id="GO:0043805">
    <property type="term" value="F:indolepyruvate ferredoxin oxidoreductase activity"/>
    <property type="evidence" value="ECO:0007669"/>
    <property type="project" value="UniProtKB-EC"/>
</dbReference>
<dbReference type="PANTHER" id="PTHR43854">
    <property type="entry name" value="INDOLEPYRUVATE OXIDOREDUCTASE SUBUNIT IORB"/>
    <property type="match status" value="1"/>
</dbReference>
<evidence type="ECO:0000256" key="2">
    <source>
        <dbReference type="ARBA" id="ARBA00011238"/>
    </source>
</evidence>
<dbReference type="InterPro" id="IPR002869">
    <property type="entry name" value="Pyrv_flavodox_OxRed_cen"/>
</dbReference>
<dbReference type="KEGG" id="mcub:MCBB_1551"/>
<dbReference type="OrthoDB" id="53326at2157"/>
<evidence type="ECO:0000313" key="7">
    <source>
        <dbReference type="EMBL" id="SCG86106.1"/>
    </source>
</evidence>
<keyword evidence="7" id="KW-0670">Pyruvate</keyword>
<dbReference type="NCBIfam" id="NF005323">
    <property type="entry name" value="PRK06853.1-3"/>
    <property type="match status" value="1"/>
</dbReference>
<evidence type="ECO:0000313" key="8">
    <source>
        <dbReference type="Proteomes" id="UP000094707"/>
    </source>
</evidence>
<dbReference type="AlphaFoldDB" id="A0A1D3L3F9"/>
<comment type="function">
    <text evidence="1">Catalyzes the ferredoxin-dependent oxidative decarboxylation of arylpyruvates.</text>
</comment>
<keyword evidence="3 7" id="KW-0560">Oxidoreductase</keyword>
<dbReference type="SUPFAM" id="SSF53323">
    <property type="entry name" value="Pyruvate-ferredoxin oxidoreductase, PFOR, domain III"/>
    <property type="match status" value="1"/>
</dbReference>
<comment type="subunit">
    <text evidence="2">Heterodimer of the IorA and IorB subunits.</text>
</comment>
<evidence type="ECO:0000256" key="1">
    <source>
        <dbReference type="ARBA" id="ARBA00002995"/>
    </source>
</evidence>
<proteinExistence type="predicted"/>
<name>A0A1D3L3F9_9EURY</name>
<evidence type="ECO:0000256" key="5">
    <source>
        <dbReference type="NCBIfam" id="TIGR03334"/>
    </source>
</evidence>
<protein>
    <recommendedName>
        <fullName evidence="5">Indolepyruvate ferredoxin oxidoreductase subunit beta</fullName>
        <ecNumber evidence="5">1.2.7.8</ecNumber>
    </recommendedName>
</protein>
<dbReference type="Proteomes" id="UP000094707">
    <property type="component" value="Chromosome I"/>
</dbReference>
<organism evidence="7 8">
    <name type="scientific">Methanobacterium congolense</name>
    <dbReference type="NCBI Taxonomy" id="118062"/>
    <lineage>
        <taxon>Archaea</taxon>
        <taxon>Methanobacteriati</taxon>
        <taxon>Methanobacteriota</taxon>
        <taxon>Methanomada group</taxon>
        <taxon>Methanobacteria</taxon>
        <taxon>Methanobacteriales</taxon>
        <taxon>Methanobacteriaceae</taxon>
        <taxon>Methanobacterium</taxon>
    </lineage>
</organism>
<gene>
    <name evidence="7" type="primary">iorB</name>
    <name evidence="7" type="ORF">MCBB_1551</name>
</gene>
<evidence type="ECO:0000256" key="4">
    <source>
        <dbReference type="ARBA" id="ARBA00048332"/>
    </source>
</evidence>
<dbReference type="EMBL" id="LT607756">
    <property type="protein sequence ID" value="SCG86106.1"/>
    <property type="molecule type" value="Genomic_DNA"/>
</dbReference>
<dbReference type="Gene3D" id="3.40.920.10">
    <property type="entry name" value="Pyruvate-ferredoxin oxidoreductase, PFOR, domain III"/>
    <property type="match status" value="1"/>
</dbReference>
<sequence length="197" mass="21042">MKPYSIYISGVGGQGIIKTSTVIGEAAMRSNIPVVMSEIHGMAQRGGVVSTELKIGDAYSPIIKEGTADLLLAFEPLEALRALPKLNRKTSVVVNTSPIYPSSLRQSDVPYPDVDVIMDELRSKTGEVFAMDAETIAKNAGHILSLNMVMLGGAAAVEGFPLSKKLILDSMRSNLPEKSIPINMKAFEEGFGICSKG</sequence>
<dbReference type="Pfam" id="PF01558">
    <property type="entry name" value="POR"/>
    <property type="match status" value="1"/>
</dbReference>
<dbReference type="NCBIfam" id="TIGR03334">
    <property type="entry name" value="IOR_beta"/>
    <property type="match status" value="1"/>
</dbReference>
<dbReference type="PANTHER" id="PTHR43854:SF1">
    <property type="entry name" value="INDOLEPYRUVATE OXIDOREDUCTASE SUBUNIT IORB"/>
    <property type="match status" value="1"/>
</dbReference>
<dbReference type="InterPro" id="IPR017719">
    <property type="entry name" value="Indolepyruvate_Fd_OxRdtase_bsu"/>
</dbReference>
<dbReference type="PATRIC" id="fig|129848.4.peg.1583"/>
<evidence type="ECO:0000259" key="6">
    <source>
        <dbReference type="Pfam" id="PF01558"/>
    </source>
</evidence>
<evidence type="ECO:0000256" key="3">
    <source>
        <dbReference type="ARBA" id="ARBA00023002"/>
    </source>
</evidence>
<comment type="catalytic activity">
    <reaction evidence="4">
        <text>indole-3-pyruvate + 2 oxidized [2Fe-2S]-[ferredoxin] + CoA = (indol-3-yl)acetyl-CoA + 2 reduced [2Fe-2S]-[ferredoxin] + CO2 + H(+)</text>
        <dbReference type="Rhea" id="RHEA:12645"/>
        <dbReference type="Rhea" id="RHEA-COMP:10000"/>
        <dbReference type="Rhea" id="RHEA-COMP:10001"/>
        <dbReference type="ChEBI" id="CHEBI:15378"/>
        <dbReference type="ChEBI" id="CHEBI:16526"/>
        <dbReference type="ChEBI" id="CHEBI:17640"/>
        <dbReference type="ChEBI" id="CHEBI:33737"/>
        <dbReference type="ChEBI" id="CHEBI:33738"/>
        <dbReference type="ChEBI" id="CHEBI:57271"/>
        <dbReference type="ChEBI" id="CHEBI:57287"/>
        <dbReference type="EC" id="1.2.7.8"/>
    </reaction>
</comment>
<feature type="domain" description="Pyruvate/ketoisovalerate oxidoreductase catalytic" evidence="6">
    <location>
        <begin position="12"/>
        <end position="191"/>
    </location>
</feature>
<dbReference type="GeneID" id="30412391"/>
<dbReference type="RefSeq" id="WP_071907199.1">
    <property type="nucleotide sequence ID" value="NZ_LT607756.1"/>
</dbReference>
<dbReference type="STRING" id="118062.MCBB_1551"/>
<reference evidence="7 8" key="1">
    <citation type="submission" date="2016-08" db="EMBL/GenBank/DDBJ databases">
        <authorList>
            <person name="Seilhamer J.J."/>
        </authorList>
    </citation>
    <scope>NUCLEOTIDE SEQUENCE [LARGE SCALE GENOMIC DNA]</scope>
    <source>
        <strain evidence="7">Buetzberg</strain>
    </source>
</reference>
<accession>A0A1D3L3F9</accession>
<dbReference type="InterPro" id="IPR019752">
    <property type="entry name" value="Pyrv/ketoisovalerate_OxRed_cat"/>
</dbReference>